<dbReference type="Gramene" id="TraesCS3B02G220100.1">
    <property type="protein sequence ID" value="TraesCS3B02G220100.1.cds1"/>
    <property type="gene ID" value="TraesCS3B02G220100"/>
</dbReference>
<reference evidence="1" key="2">
    <citation type="submission" date="2018-10" db="UniProtKB">
        <authorList>
            <consortium name="EnsemblPlants"/>
        </authorList>
    </citation>
    <scope>IDENTIFICATION</scope>
</reference>
<accession>A0A3B6FL82</accession>
<dbReference type="Gramene" id="TraesNOR3B03G01637940.1">
    <property type="protein sequence ID" value="TraesNOR3B03G01637940.1.CDS1"/>
    <property type="gene ID" value="TraesNOR3B03G01637940"/>
</dbReference>
<name>A0A3B6FL82_WHEAT</name>
<proteinExistence type="predicted"/>
<reference evidence="1" key="1">
    <citation type="submission" date="2018-08" db="EMBL/GenBank/DDBJ databases">
        <authorList>
            <person name="Rossello M."/>
        </authorList>
    </citation>
    <scope>NUCLEOTIDE SEQUENCE [LARGE SCALE GENOMIC DNA]</scope>
    <source>
        <strain evidence="1">cv. Chinese Spring</strain>
    </source>
</reference>
<dbReference type="AlphaFoldDB" id="A0A3B6FL82"/>
<dbReference type="Proteomes" id="UP000019116">
    <property type="component" value="Chromosome 3B"/>
</dbReference>
<evidence type="ECO:0000313" key="1">
    <source>
        <dbReference type="EnsemblPlants" id="TraesCS3B02G220100.1.cds1"/>
    </source>
</evidence>
<keyword evidence="2" id="KW-1185">Reference proteome</keyword>
<sequence>MQIHEHDKIKPNIHLPNLDMSTLLLLMQITCNVLPGTMPSHGRSPLHLAVDAVAAPIRTLSWTRHRSAELDITIMASTTPSQQRSPSHLAAASRCNLVGFTPTLHDGDGIAPPPSASHRLE</sequence>
<protein>
    <submittedName>
        <fullName evidence="1">Uncharacterized protein</fullName>
    </submittedName>
</protein>
<evidence type="ECO:0000313" key="2">
    <source>
        <dbReference type="Proteomes" id="UP000019116"/>
    </source>
</evidence>
<organism evidence="1">
    <name type="scientific">Triticum aestivum</name>
    <name type="common">Wheat</name>
    <dbReference type="NCBI Taxonomy" id="4565"/>
    <lineage>
        <taxon>Eukaryota</taxon>
        <taxon>Viridiplantae</taxon>
        <taxon>Streptophyta</taxon>
        <taxon>Embryophyta</taxon>
        <taxon>Tracheophyta</taxon>
        <taxon>Spermatophyta</taxon>
        <taxon>Magnoliopsida</taxon>
        <taxon>Liliopsida</taxon>
        <taxon>Poales</taxon>
        <taxon>Poaceae</taxon>
        <taxon>BOP clade</taxon>
        <taxon>Pooideae</taxon>
        <taxon>Triticodae</taxon>
        <taxon>Triticeae</taxon>
        <taxon>Triticinae</taxon>
        <taxon>Triticum</taxon>
    </lineage>
</organism>
<dbReference type="EnsemblPlants" id="TraesCS3B02G220100.1">
    <property type="protein sequence ID" value="TraesCS3B02G220100.1.cds1"/>
    <property type="gene ID" value="TraesCS3B02G220100"/>
</dbReference>
<dbReference type="Gramene" id="TraesCS3B03G0533500.1">
    <property type="protein sequence ID" value="TraesCS3B03G0533500.1.CDS1"/>
    <property type="gene ID" value="TraesCS3B03G0533500"/>
</dbReference>
<dbReference type="PaxDb" id="4565-Traes_3B_51C361084.1"/>